<dbReference type="AlphaFoldDB" id="A0A0F8XBH7"/>
<protein>
    <submittedName>
        <fullName evidence="1">Uncharacterized protein</fullName>
    </submittedName>
</protein>
<gene>
    <name evidence="1" type="ORF">LCGC14_2966800</name>
</gene>
<reference evidence="1" key="1">
    <citation type="journal article" date="2015" name="Nature">
        <title>Complex archaea that bridge the gap between prokaryotes and eukaryotes.</title>
        <authorList>
            <person name="Spang A."/>
            <person name="Saw J.H."/>
            <person name="Jorgensen S.L."/>
            <person name="Zaremba-Niedzwiedzka K."/>
            <person name="Martijn J."/>
            <person name="Lind A.E."/>
            <person name="van Eijk R."/>
            <person name="Schleper C."/>
            <person name="Guy L."/>
            <person name="Ettema T.J."/>
        </authorList>
    </citation>
    <scope>NUCLEOTIDE SEQUENCE</scope>
</reference>
<sequence>PTAGQHLLGLLTDEAHQGRPAGADPLDIRDMLDWLEPVLLLDQAKLKQNVEAASTRLFPAKPAAAEVPLPEG</sequence>
<name>A0A0F8XBH7_9ZZZZ</name>
<dbReference type="EMBL" id="LAZR01060207">
    <property type="protein sequence ID" value="KKK66168.1"/>
    <property type="molecule type" value="Genomic_DNA"/>
</dbReference>
<evidence type="ECO:0000313" key="1">
    <source>
        <dbReference type="EMBL" id="KKK66168.1"/>
    </source>
</evidence>
<organism evidence="1">
    <name type="scientific">marine sediment metagenome</name>
    <dbReference type="NCBI Taxonomy" id="412755"/>
    <lineage>
        <taxon>unclassified sequences</taxon>
        <taxon>metagenomes</taxon>
        <taxon>ecological metagenomes</taxon>
    </lineage>
</organism>
<comment type="caution">
    <text evidence="1">The sequence shown here is derived from an EMBL/GenBank/DDBJ whole genome shotgun (WGS) entry which is preliminary data.</text>
</comment>
<proteinExistence type="predicted"/>
<feature type="non-terminal residue" evidence="1">
    <location>
        <position position="1"/>
    </location>
</feature>
<accession>A0A0F8XBH7</accession>